<dbReference type="GO" id="GO:0010608">
    <property type="term" value="P:post-transcriptional regulation of gene expression"/>
    <property type="evidence" value="ECO:0007669"/>
    <property type="project" value="TreeGrafter"/>
</dbReference>
<dbReference type="EMBL" id="CADEPM010000002">
    <property type="protein sequence ID" value="CAB3399506.1"/>
    <property type="molecule type" value="Genomic_DNA"/>
</dbReference>
<dbReference type="GO" id="GO:0005737">
    <property type="term" value="C:cytoplasm"/>
    <property type="evidence" value="ECO:0007669"/>
    <property type="project" value="UniProtKB-SubCell"/>
</dbReference>
<dbReference type="SMART" id="SM00025">
    <property type="entry name" value="Pumilio"/>
    <property type="match status" value="8"/>
</dbReference>
<feature type="repeat" description="Pumilio" evidence="7">
    <location>
        <begin position="383"/>
        <end position="418"/>
    </location>
</feature>
<dbReference type="InterPro" id="IPR033712">
    <property type="entry name" value="Pumilio_RNA-bd"/>
</dbReference>
<dbReference type="SUPFAM" id="SSF48371">
    <property type="entry name" value="ARM repeat"/>
    <property type="match status" value="1"/>
</dbReference>
<evidence type="ECO:0000256" key="6">
    <source>
        <dbReference type="ARBA" id="ARBA00022884"/>
    </source>
</evidence>
<dbReference type="PANTHER" id="PTHR12537:SF12">
    <property type="entry name" value="MATERNAL PROTEIN PUMILIO"/>
    <property type="match status" value="1"/>
</dbReference>
<gene>
    <name evidence="10" type="ORF">CBOVIS_LOCUS2614</name>
</gene>
<dbReference type="PANTHER" id="PTHR12537">
    <property type="entry name" value="RNA BINDING PROTEIN PUMILIO-RELATED"/>
    <property type="match status" value="1"/>
</dbReference>
<evidence type="ECO:0000256" key="8">
    <source>
        <dbReference type="SAM" id="MobiDB-lite"/>
    </source>
</evidence>
<accession>A0A8S1EHB3</accession>
<dbReference type="InterPro" id="IPR033133">
    <property type="entry name" value="PUM-HD"/>
</dbReference>
<protein>
    <recommendedName>
        <fullName evidence="9">PUM-HD domain-containing protein</fullName>
    </recommendedName>
</protein>
<organism evidence="10 11">
    <name type="scientific">Caenorhabditis bovis</name>
    <dbReference type="NCBI Taxonomy" id="2654633"/>
    <lineage>
        <taxon>Eukaryota</taxon>
        <taxon>Metazoa</taxon>
        <taxon>Ecdysozoa</taxon>
        <taxon>Nematoda</taxon>
        <taxon>Chromadorea</taxon>
        <taxon>Rhabditida</taxon>
        <taxon>Rhabditina</taxon>
        <taxon>Rhabditomorpha</taxon>
        <taxon>Rhabditoidea</taxon>
        <taxon>Rhabditidae</taxon>
        <taxon>Peloderinae</taxon>
        <taxon>Caenorhabditis</taxon>
    </lineage>
</organism>
<evidence type="ECO:0000256" key="4">
    <source>
        <dbReference type="ARBA" id="ARBA00022737"/>
    </source>
</evidence>
<feature type="compositionally biased region" description="Polar residues" evidence="8">
    <location>
        <begin position="105"/>
        <end position="114"/>
    </location>
</feature>
<dbReference type="InterPro" id="IPR011989">
    <property type="entry name" value="ARM-like"/>
</dbReference>
<feature type="repeat" description="Pumilio" evidence="7">
    <location>
        <begin position="613"/>
        <end position="648"/>
    </location>
</feature>
<comment type="caution">
    <text evidence="10">The sequence shown here is derived from an EMBL/GenBank/DDBJ whole genome shotgun (WGS) entry which is preliminary data.</text>
</comment>
<dbReference type="PROSITE" id="PS50303">
    <property type="entry name" value="PUM_HD"/>
    <property type="match status" value="1"/>
</dbReference>
<dbReference type="AlphaFoldDB" id="A0A8S1EHB3"/>
<dbReference type="FunFam" id="1.25.10.10:FF:000004">
    <property type="entry name" value="Pumilio homolog 1 isoform 2"/>
    <property type="match status" value="1"/>
</dbReference>
<dbReference type="GO" id="GO:0005634">
    <property type="term" value="C:nucleus"/>
    <property type="evidence" value="ECO:0007669"/>
    <property type="project" value="TreeGrafter"/>
</dbReference>
<keyword evidence="2" id="KW-0217">Developmental protein</keyword>
<keyword evidence="3" id="KW-0963">Cytoplasm</keyword>
<evidence type="ECO:0000259" key="9">
    <source>
        <dbReference type="PROSITE" id="PS50303"/>
    </source>
</evidence>
<evidence type="ECO:0000256" key="7">
    <source>
        <dbReference type="PROSITE-ProRule" id="PRU00317"/>
    </source>
</evidence>
<evidence type="ECO:0000256" key="2">
    <source>
        <dbReference type="ARBA" id="ARBA00022473"/>
    </source>
</evidence>
<feature type="repeat" description="Pumilio" evidence="7">
    <location>
        <begin position="531"/>
        <end position="566"/>
    </location>
</feature>
<evidence type="ECO:0000256" key="3">
    <source>
        <dbReference type="ARBA" id="ARBA00022490"/>
    </source>
</evidence>
<name>A0A8S1EHB3_9PELO</name>
<dbReference type="InterPro" id="IPR001313">
    <property type="entry name" value="Pumilio_RNA-bd_rpt"/>
</dbReference>
<dbReference type="Pfam" id="PF00806">
    <property type="entry name" value="PUF"/>
    <property type="match status" value="8"/>
</dbReference>
<dbReference type="GO" id="GO:0030154">
    <property type="term" value="P:cell differentiation"/>
    <property type="evidence" value="ECO:0007669"/>
    <property type="project" value="UniProtKB-KW"/>
</dbReference>
<comment type="subcellular location">
    <subcellularLocation>
        <location evidence="1">Cytoplasm</location>
    </subcellularLocation>
</comment>
<feature type="repeat" description="Pumilio" evidence="7">
    <location>
        <begin position="569"/>
        <end position="605"/>
    </location>
</feature>
<feature type="domain" description="PUM-HD" evidence="9">
    <location>
        <begin position="327"/>
        <end position="674"/>
    </location>
</feature>
<dbReference type="OrthoDB" id="668540at2759"/>
<proteinExistence type="predicted"/>
<feature type="repeat" description="Pumilio" evidence="7">
    <location>
        <begin position="419"/>
        <end position="454"/>
    </location>
</feature>
<evidence type="ECO:0000256" key="5">
    <source>
        <dbReference type="ARBA" id="ARBA00022782"/>
    </source>
</evidence>
<feature type="region of interest" description="Disordered" evidence="8">
    <location>
        <begin position="152"/>
        <end position="175"/>
    </location>
</feature>
<feature type="repeat" description="Pumilio" evidence="7">
    <location>
        <begin position="455"/>
        <end position="490"/>
    </location>
</feature>
<dbReference type="InterPro" id="IPR016024">
    <property type="entry name" value="ARM-type_fold"/>
</dbReference>
<feature type="region of interest" description="Disordered" evidence="8">
    <location>
        <begin position="244"/>
        <end position="303"/>
    </location>
</feature>
<dbReference type="GO" id="GO:0003730">
    <property type="term" value="F:mRNA 3'-UTR binding"/>
    <property type="evidence" value="ECO:0007669"/>
    <property type="project" value="TreeGrafter"/>
</dbReference>
<feature type="compositionally biased region" description="Low complexity" evidence="8">
    <location>
        <begin position="279"/>
        <end position="291"/>
    </location>
</feature>
<evidence type="ECO:0000313" key="11">
    <source>
        <dbReference type="Proteomes" id="UP000494206"/>
    </source>
</evidence>
<reference evidence="10 11" key="1">
    <citation type="submission" date="2020-04" db="EMBL/GenBank/DDBJ databases">
        <authorList>
            <person name="Laetsch R D."/>
            <person name="Stevens L."/>
            <person name="Kumar S."/>
            <person name="Blaxter L. M."/>
        </authorList>
    </citation>
    <scope>NUCLEOTIDE SEQUENCE [LARGE SCALE GENOMIC DNA]</scope>
</reference>
<dbReference type="CDD" id="cd07920">
    <property type="entry name" value="Pumilio"/>
    <property type="match status" value="1"/>
</dbReference>
<feature type="repeat" description="Pumilio" evidence="7">
    <location>
        <begin position="495"/>
        <end position="530"/>
    </location>
</feature>
<keyword evidence="4" id="KW-0677">Repeat</keyword>
<keyword evidence="6" id="KW-0694">RNA-binding</keyword>
<feature type="region of interest" description="Disordered" evidence="8">
    <location>
        <begin position="78"/>
        <end position="114"/>
    </location>
</feature>
<keyword evidence="11" id="KW-1185">Reference proteome</keyword>
<sequence length="714" mass="79173">MADQNWTFSQQSGATWNSIVGHAVSQPIAVAGAVPQDIQISPKSESLGPSAGVMQMQIVDNICGSPTTTSYNDLPTQVSYDNSDSKDESFNNGSSFGTIPIPIPTENQTQGTPDFQMTPFLTQGGIVLGGTPSGPYGCGSWNAVYTGPIFQPSSDNGMPQEYPTREPANAPLSSSPPSYTVFPNVMNLTNAFSGMGLGGNSTFGAPREPVVSQQPPLSNGDTIASLPGNGNGIYFGNGNQSFFGGGPPAPATNGIGDWAPPQRTFVYPPQSTPNPPAQQQPQQQQNFNSNNGGAGSRRRNNDADQGFISINQDVKPTFHHSNGTGLHRSLLLDDFRSNRTNNLQLTDISTNVIEFAKDQHGSRFIQQKLERASQRDKAVIFKPVLENAEELMTDVFGNYVIQKFFEYGTADQRQALVEAIRGNVMKLALQMYGCRVIQKALEYVEERYQYEILAEMEGQVLKCVKDQNGNHVIQKVIERVEPERLQFIIDAFTQNSSDNVYTLSIHPYGCRVIQRVLEYCNEDQKRPVLDALHEHLHMLVLDQYGNYVIQHVIEHGSQADKDRIVKEARLISEDLLKFAQHKFASNVIEKCLTFGMHSQKNLLIEKVCGAPNDPSPPLLQMMKDPFANYVVQKMLDVADAQHRKKITMTIKPHIATLRKYNFGKHILVKLEKYFSKQTTQGMLNHPPSQIYDHNPYDIPLGGDFTNHHQPSIHY</sequence>
<dbReference type="PROSITE" id="PS50302">
    <property type="entry name" value="PUM"/>
    <property type="match status" value="8"/>
</dbReference>
<evidence type="ECO:0000256" key="1">
    <source>
        <dbReference type="ARBA" id="ARBA00004496"/>
    </source>
</evidence>
<keyword evidence="5" id="KW-0221">Differentiation</keyword>
<evidence type="ECO:0000313" key="10">
    <source>
        <dbReference type="EMBL" id="CAB3399506.1"/>
    </source>
</evidence>
<dbReference type="Proteomes" id="UP000494206">
    <property type="component" value="Unassembled WGS sequence"/>
</dbReference>
<feature type="repeat" description="Pumilio" evidence="7">
    <location>
        <begin position="347"/>
        <end position="382"/>
    </location>
</feature>
<dbReference type="Gene3D" id="1.25.10.10">
    <property type="entry name" value="Leucine-rich Repeat Variant"/>
    <property type="match status" value="1"/>
</dbReference>